<gene>
    <name evidence="3" type="ORF">DX927_15330</name>
</gene>
<feature type="domain" description="LCI fold" evidence="2">
    <location>
        <begin position="63"/>
        <end position="99"/>
    </location>
</feature>
<name>A0A5M8RXE2_9BACI</name>
<feature type="chain" id="PRO_5024457065" description="LCI fold domain-containing protein" evidence="1">
    <location>
        <begin position="27"/>
        <end position="101"/>
    </location>
</feature>
<keyword evidence="1" id="KW-0732">Signal</keyword>
<dbReference type="Pfam" id="PF12197">
    <property type="entry name" value="lci"/>
    <property type="match status" value="1"/>
</dbReference>
<evidence type="ECO:0000313" key="4">
    <source>
        <dbReference type="Proteomes" id="UP000324326"/>
    </source>
</evidence>
<protein>
    <recommendedName>
        <fullName evidence="2">LCI fold domain-containing protein</fullName>
    </recommendedName>
</protein>
<dbReference type="InterPro" id="IPR020976">
    <property type="entry name" value="Antimicrobial_lci"/>
</dbReference>
<dbReference type="Proteomes" id="UP000324326">
    <property type="component" value="Unassembled WGS sequence"/>
</dbReference>
<comment type="caution">
    <text evidence="3">The sequence shown here is derived from an EMBL/GenBank/DDBJ whole genome shotgun (WGS) entry which is preliminary data.</text>
</comment>
<evidence type="ECO:0000256" key="1">
    <source>
        <dbReference type="SAM" id="SignalP"/>
    </source>
</evidence>
<evidence type="ECO:0000313" key="3">
    <source>
        <dbReference type="EMBL" id="KAA6452060.1"/>
    </source>
</evidence>
<reference evidence="3 4" key="1">
    <citation type="submission" date="2018-08" db="EMBL/GenBank/DDBJ databases">
        <title>Bacillus phenotypic plasticity.</title>
        <authorList>
            <person name="Hurtado E."/>
        </authorList>
    </citation>
    <scope>NUCLEOTIDE SEQUENCE [LARGE SCALE GENOMIC DNA]</scope>
    <source>
        <strain evidence="3 4">427</strain>
    </source>
</reference>
<proteinExistence type="predicted"/>
<sequence length="101" mass="10969">MKLKKVIAGTTLSLGLLLTASAPALATSGSTDFIAQPKVTYDVHCPSPLPPQFNASPGYPLYKCMYSSTGAFYNAYTDLSGVTWYFKGKSGYIAYYEGRIY</sequence>
<accession>A0A5M8RXE2</accession>
<organism evidence="3 4">
    <name type="scientific">Bacillus swezeyi</name>
    <dbReference type="NCBI Taxonomy" id="1925020"/>
    <lineage>
        <taxon>Bacteria</taxon>
        <taxon>Bacillati</taxon>
        <taxon>Bacillota</taxon>
        <taxon>Bacilli</taxon>
        <taxon>Bacillales</taxon>
        <taxon>Bacillaceae</taxon>
        <taxon>Bacillus</taxon>
    </lineage>
</organism>
<feature type="signal peptide" evidence="1">
    <location>
        <begin position="1"/>
        <end position="26"/>
    </location>
</feature>
<evidence type="ECO:0000259" key="2">
    <source>
        <dbReference type="Pfam" id="PF12197"/>
    </source>
</evidence>
<dbReference type="EMBL" id="QSND01000002">
    <property type="protein sequence ID" value="KAA6452060.1"/>
    <property type="molecule type" value="Genomic_DNA"/>
</dbReference>
<dbReference type="AlphaFoldDB" id="A0A5M8RXE2"/>
<dbReference type="RefSeq" id="WP_148957882.1">
    <property type="nucleotide sequence ID" value="NZ_QSND01000002.1"/>
</dbReference>